<dbReference type="FunFam" id="3.40.1380.10:FF:000003">
    <property type="entry name" value="ATP synthase subunit gamma"/>
    <property type="match status" value="1"/>
</dbReference>
<sequence length="289" mass="31063">MFARSVRPALNVARVAQQQSQGMATLREIEQRLKSVRNIEKITKSMKVVASTKLTRAEKAMKEAKKYGAANNELFKHTEISESEEAPKILYVGISSDGGLCGGIHSSISRAIKKEMAANPGTLAVVGDKPKSQLARAMPQAFKVTFNSVGKDVPTFAEASAIADEIVKNGGEWDEIKIVSNKYLSAISYESGVTSVISAKALQAAAGFQAYEMEEDVSKDLAEFALANAIYTALVEGHAAEISARRTAMENASNNANDMMASLQLQYNRGRQAVITNELIDIITGASAL</sequence>
<evidence type="ECO:0000256" key="3">
    <source>
        <dbReference type="ARBA" id="ARBA00022448"/>
    </source>
</evidence>
<dbReference type="Pfam" id="PF00231">
    <property type="entry name" value="ATP-synt"/>
    <property type="match status" value="1"/>
</dbReference>
<dbReference type="PANTHER" id="PTHR11693:SF22">
    <property type="entry name" value="ATP SYNTHASE SUBUNIT GAMMA, MITOCHONDRIAL"/>
    <property type="match status" value="1"/>
</dbReference>
<dbReference type="Gene3D" id="3.40.1380.10">
    <property type="match status" value="1"/>
</dbReference>
<dbReference type="InterPro" id="IPR000131">
    <property type="entry name" value="ATP_synth_F1_gsu"/>
</dbReference>
<evidence type="ECO:0000313" key="13">
    <source>
        <dbReference type="EMBL" id="WVW86596.1"/>
    </source>
</evidence>
<dbReference type="AlphaFoldDB" id="A0A1B9FTQ1"/>
<dbReference type="NCBIfam" id="TIGR01146">
    <property type="entry name" value="ATPsyn_F1gamma"/>
    <property type="match status" value="1"/>
</dbReference>
<reference evidence="13" key="2">
    <citation type="submission" date="2013-07" db="EMBL/GenBank/DDBJ databases">
        <authorList>
            <consortium name="The Broad Institute Genome Sequencing Platform"/>
            <person name="Cuomo C."/>
            <person name="Litvintseva A."/>
            <person name="Chen Y."/>
            <person name="Heitman J."/>
            <person name="Sun S."/>
            <person name="Springer D."/>
            <person name="Dromer F."/>
            <person name="Young S.K."/>
            <person name="Zeng Q."/>
            <person name="Gargeya S."/>
            <person name="Fitzgerald M."/>
            <person name="Abouelleil A."/>
            <person name="Alvarado L."/>
            <person name="Berlin A.M."/>
            <person name="Chapman S.B."/>
            <person name="Dewar J."/>
            <person name="Goldberg J."/>
            <person name="Griggs A."/>
            <person name="Gujja S."/>
            <person name="Hansen M."/>
            <person name="Howarth C."/>
            <person name="Imamovic A."/>
            <person name="Larimer J."/>
            <person name="McCowan C."/>
            <person name="Murphy C."/>
            <person name="Pearson M."/>
            <person name="Priest M."/>
            <person name="Roberts A."/>
            <person name="Saif S."/>
            <person name="Shea T."/>
            <person name="Sykes S."/>
            <person name="Wortman J."/>
            <person name="Nusbaum C."/>
            <person name="Birren B."/>
        </authorList>
    </citation>
    <scope>NUCLEOTIDE SEQUENCE</scope>
    <source>
        <strain evidence="13">CBS 10118</strain>
    </source>
</reference>
<keyword evidence="7" id="KW-0496">Mitochondrion</keyword>
<dbReference type="VEuPathDB" id="FungiDB:I302_07783"/>
<dbReference type="EMBL" id="CP144548">
    <property type="protein sequence ID" value="WVW86596.1"/>
    <property type="molecule type" value="Genomic_DNA"/>
</dbReference>
<keyword evidence="6 11" id="KW-0406">Ion transport</keyword>
<proteinExistence type="inferred from homology"/>
<dbReference type="SUPFAM" id="SSF52943">
    <property type="entry name" value="ATP synthase (F1-ATPase), gamma subunit"/>
    <property type="match status" value="1"/>
</dbReference>
<dbReference type="InterPro" id="IPR023632">
    <property type="entry name" value="ATP_synth_F1_gsu_CS"/>
</dbReference>
<comment type="subunit">
    <text evidence="11">F-type ATPases have 2 components, CF(1) - the catalytic core - and CF(0) - the membrane proton channel. CF(1) and CF(0) have multiple subunits.</text>
</comment>
<evidence type="ECO:0000256" key="5">
    <source>
        <dbReference type="ARBA" id="ARBA00022792"/>
    </source>
</evidence>
<keyword evidence="3 11" id="KW-0813">Transport</keyword>
<evidence type="ECO:0000256" key="6">
    <source>
        <dbReference type="ARBA" id="ARBA00023065"/>
    </source>
</evidence>
<keyword evidence="10 11" id="KW-0066">ATP synthesis</keyword>
<reference evidence="12" key="3">
    <citation type="submission" date="2014-01" db="EMBL/GenBank/DDBJ databases">
        <title>Evolution of pathogenesis and genome organization in the Tremellales.</title>
        <authorList>
            <person name="Cuomo C."/>
            <person name="Litvintseva A."/>
            <person name="Heitman J."/>
            <person name="Chen Y."/>
            <person name="Sun S."/>
            <person name="Springer D."/>
            <person name="Dromer F."/>
            <person name="Young S."/>
            <person name="Zeng Q."/>
            <person name="Chapman S."/>
            <person name="Gujja S."/>
            <person name="Saif S."/>
            <person name="Birren B."/>
        </authorList>
    </citation>
    <scope>NUCLEOTIDE SEQUENCE</scope>
    <source>
        <strain evidence="12">CBS 10118</strain>
    </source>
</reference>
<dbReference type="PROSITE" id="PS00153">
    <property type="entry name" value="ATPASE_GAMMA"/>
    <property type="match status" value="1"/>
</dbReference>
<dbReference type="PRINTS" id="PR00126">
    <property type="entry name" value="ATPASEGAMMA"/>
</dbReference>
<dbReference type="GeneID" id="30212182"/>
<protein>
    <recommendedName>
        <fullName evidence="11">ATP synthase subunit gamma</fullName>
    </recommendedName>
</protein>
<evidence type="ECO:0000313" key="12">
    <source>
        <dbReference type="EMBL" id="OCF22141.1"/>
    </source>
</evidence>
<comment type="similarity">
    <text evidence="2 11">Belongs to the ATPase gamma chain family.</text>
</comment>
<evidence type="ECO:0000256" key="2">
    <source>
        <dbReference type="ARBA" id="ARBA00007681"/>
    </source>
</evidence>
<organism evidence="12">
    <name type="scientific">Kwoniella bestiolae CBS 10118</name>
    <dbReference type="NCBI Taxonomy" id="1296100"/>
    <lineage>
        <taxon>Eukaryota</taxon>
        <taxon>Fungi</taxon>
        <taxon>Dikarya</taxon>
        <taxon>Basidiomycota</taxon>
        <taxon>Agaricomycotina</taxon>
        <taxon>Tremellomycetes</taxon>
        <taxon>Tremellales</taxon>
        <taxon>Cryptococcaceae</taxon>
        <taxon>Kwoniella</taxon>
    </lineage>
</organism>
<dbReference type="KEGG" id="kbi:30212182"/>
<dbReference type="RefSeq" id="XP_019043211.1">
    <property type="nucleotide sequence ID" value="XM_019194375.1"/>
</dbReference>
<name>A0A1B9FTQ1_9TREE</name>
<dbReference type="CDD" id="cd12151">
    <property type="entry name" value="F1-ATPase_gamma"/>
    <property type="match status" value="1"/>
</dbReference>
<evidence type="ECO:0000313" key="14">
    <source>
        <dbReference type="Proteomes" id="UP000092730"/>
    </source>
</evidence>
<evidence type="ECO:0000256" key="4">
    <source>
        <dbReference type="ARBA" id="ARBA00022781"/>
    </source>
</evidence>
<keyword evidence="5" id="KW-0999">Mitochondrion inner membrane</keyword>
<keyword evidence="14" id="KW-1185">Reference proteome</keyword>
<evidence type="ECO:0000256" key="1">
    <source>
        <dbReference type="ARBA" id="ARBA00004637"/>
    </source>
</evidence>
<reference evidence="13" key="4">
    <citation type="submission" date="2024-02" db="EMBL/GenBank/DDBJ databases">
        <title>Comparative genomics of Cryptococcus and Kwoniella reveals pathogenesis evolution and contrasting modes of karyotype evolution via chromosome fusion or intercentromeric recombination.</title>
        <authorList>
            <person name="Coelho M.A."/>
            <person name="David-Palma M."/>
            <person name="Shea T."/>
            <person name="Bowers K."/>
            <person name="McGinley-Smith S."/>
            <person name="Mohammad A.W."/>
            <person name="Gnirke A."/>
            <person name="Yurkov A.M."/>
            <person name="Nowrousian M."/>
            <person name="Sun S."/>
            <person name="Cuomo C.A."/>
            <person name="Heitman J."/>
        </authorList>
    </citation>
    <scope>NUCLEOTIDE SEQUENCE</scope>
    <source>
        <strain evidence="13">CBS 10118</strain>
    </source>
</reference>
<dbReference type="Gene3D" id="1.10.287.80">
    <property type="entry name" value="ATP synthase, gamma subunit, helix hairpin domain"/>
    <property type="match status" value="1"/>
</dbReference>
<dbReference type="Proteomes" id="UP000092730">
    <property type="component" value="Chromosome 8"/>
</dbReference>
<dbReference type="GO" id="GO:0045259">
    <property type="term" value="C:proton-transporting ATP synthase complex"/>
    <property type="evidence" value="ECO:0007669"/>
    <property type="project" value="UniProtKB-KW"/>
</dbReference>
<dbReference type="EMBL" id="KI894025">
    <property type="protein sequence ID" value="OCF22141.1"/>
    <property type="molecule type" value="Genomic_DNA"/>
</dbReference>
<dbReference type="STRING" id="1296100.A0A1B9FTQ1"/>
<evidence type="ECO:0000256" key="10">
    <source>
        <dbReference type="ARBA" id="ARBA00023310"/>
    </source>
</evidence>
<keyword evidence="9 11" id="KW-0139">CF(1)</keyword>
<dbReference type="GO" id="GO:0046933">
    <property type="term" value="F:proton-transporting ATP synthase activity, rotational mechanism"/>
    <property type="evidence" value="ECO:0007669"/>
    <property type="project" value="InterPro"/>
</dbReference>
<dbReference type="InterPro" id="IPR035968">
    <property type="entry name" value="ATP_synth_F1_ATPase_gsu"/>
</dbReference>
<dbReference type="GO" id="GO:0005743">
    <property type="term" value="C:mitochondrial inner membrane"/>
    <property type="evidence" value="ECO:0007669"/>
    <property type="project" value="UniProtKB-SubCell"/>
</dbReference>
<comment type="subcellular location">
    <subcellularLocation>
        <location evidence="1">Mitochondrion inner membrane</location>
        <topology evidence="1">Peripheral membrane protein</topology>
    </subcellularLocation>
</comment>
<evidence type="ECO:0000256" key="11">
    <source>
        <dbReference type="RuleBase" id="RU004001"/>
    </source>
</evidence>
<keyword evidence="4 11" id="KW-0375">Hydrogen ion transport</keyword>
<gene>
    <name evidence="12" type="ORF">I302_07783</name>
    <name evidence="13" type="ORF">I302_108646</name>
</gene>
<dbReference type="OrthoDB" id="239812at2759"/>
<accession>A0A1B9FTQ1</accession>
<reference evidence="12" key="1">
    <citation type="submission" date="2013-07" db="EMBL/GenBank/DDBJ databases">
        <title>The Genome Sequence of Cryptococcus bestiolae CBS10118.</title>
        <authorList>
            <consortium name="The Broad Institute Genome Sequencing Platform"/>
            <person name="Cuomo C."/>
            <person name="Litvintseva A."/>
            <person name="Chen Y."/>
            <person name="Heitman J."/>
            <person name="Sun S."/>
            <person name="Springer D."/>
            <person name="Dromer F."/>
            <person name="Young S.K."/>
            <person name="Zeng Q."/>
            <person name="Gargeya S."/>
            <person name="Fitzgerald M."/>
            <person name="Abouelleil A."/>
            <person name="Alvarado L."/>
            <person name="Berlin A.M."/>
            <person name="Chapman S.B."/>
            <person name="Dewar J."/>
            <person name="Goldberg J."/>
            <person name="Griggs A."/>
            <person name="Gujja S."/>
            <person name="Hansen M."/>
            <person name="Howarth C."/>
            <person name="Imamovic A."/>
            <person name="Larimer J."/>
            <person name="McCowan C."/>
            <person name="Murphy C."/>
            <person name="Pearson M."/>
            <person name="Priest M."/>
            <person name="Roberts A."/>
            <person name="Saif S."/>
            <person name="Shea T."/>
            <person name="Sykes S."/>
            <person name="Wortman J."/>
            <person name="Nusbaum C."/>
            <person name="Birren B."/>
        </authorList>
    </citation>
    <scope>NUCLEOTIDE SEQUENCE [LARGE SCALE GENOMIC DNA]</scope>
    <source>
        <strain evidence="12">CBS 10118</strain>
    </source>
</reference>
<dbReference type="PANTHER" id="PTHR11693">
    <property type="entry name" value="ATP SYNTHASE GAMMA CHAIN"/>
    <property type="match status" value="1"/>
</dbReference>
<dbReference type="PIRSF" id="PIRSF039089">
    <property type="entry name" value="ATP_synthase_gamma"/>
    <property type="match status" value="1"/>
</dbReference>
<evidence type="ECO:0000256" key="8">
    <source>
        <dbReference type="ARBA" id="ARBA00023136"/>
    </source>
</evidence>
<evidence type="ECO:0000256" key="9">
    <source>
        <dbReference type="ARBA" id="ARBA00023196"/>
    </source>
</evidence>
<keyword evidence="8" id="KW-0472">Membrane</keyword>
<evidence type="ECO:0000256" key="7">
    <source>
        <dbReference type="ARBA" id="ARBA00023128"/>
    </source>
</evidence>